<dbReference type="Proteomes" id="UP001499909">
    <property type="component" value="Unassembled WGS sequence"/>
</dbReference>
<accession>A0ABP7NWA8</accession>
<dbReference type="EMBL" id="BAABDH010000114">
    <property type="protein sequence ID" value="GAA3955394.1"/>
    <property type="molecule type" value="Genomic_DNA"/>
</dbReference>
<organism evidence="1 2">
    <name type="scientific">Hymenobacter algoricola</name>
    <dbReference type="NCBI Taxonomy" id="486267"/>
    <lineage>
        <taxon>Bacteria</taxon>
        <taxon>Pseudomonadati</taxon>
        <taxon>Bacteroidota</taxon>
        <taxon>Cytophagia</taxon>
        <taxon>Cytophagales</taxon>
        <taxon>Hymenobacteraceae</taxon>
        <taxon>Hymenobacter</taxon>
    </lineage>
</organism>
<reference evidence="2" key="1">
    <citation type="journal article" date="2019" name="Int. J. Syst. Evol. Microbiol.">
        <title>The Global Catalogue of Microorganisms (GCM) 10K type strain sequencing project: providing services to taxonomists for standard genome sequencing and annotation.</title>
        <authorList>
            <consortium name="The Broad Institute Genomics Platform"/>
            <consortium name="The Broad Institute Genome Sequencing Center for Infectious Disease"/>
            <person name="Wu L."/>
            <person name="Ma J."/>
        </authorList>
    </citation>
    <scope>NUCLEOTIDE SEQUENCE [LARGE SCALE GENOMIC DNA]</scope>
    <source>
        <strain evidence="2">JCM 17214</strain>
    </source>
</reference>
<comment type="caution">
    <text evidence="1">The sequence shown here is derived from an EMBL/GenBank/DDBJ whole genome shotgun (WGS) entry which is preliminary data.</text>
</comment>
<evidence type="ECO:0000313" key="2">
    <source>
        <dbReference type="Proteomes" id="UP001499909"/>
    </source>
</evidence>
<sequence>MAAQYAQAQLKSVCCDFSAHFHKLDATSPDLLWVKHLAVPFVALVPQWRWQPATPELLRAPLARWHSSDSSPPPRSGRALLAFGCTLVV</sequence>
<proteinExistence type="predicted"/>
<evidence type="ECO:0000313" key="1">
    <source>
        <dbReference type="EMBL" id="GAA3955394.1"/>
    </source>
</evidence>
<name>A0ABP7NWA8_9BACT</name>
<keyword evidence="2" id="KW-1185">Reference proteome</keyword>
<protein>
    <submittedName>
        <fullName evidence="1">Uncharacterized protein</fullName>
    </submittedName>
</protein>
<gene>
    <name evidence="1" type="ORF">GCM10022406_41040</name>
</gene>